<name>A0AA88P4Z7_9TELE</name>
<dbReference type="Proteomes" id="UP001187343">
    <property type="component" value="Unassembled WGS sequence"/>
</dbReference>
<keyword evidence="2" id="KW-1185">Reference proteome</keyword>
<reference evidence="1" key="1">
    <citation type="submission" date="2023-08" db="EMBL/GenBank/DDBJ databases">
        <title>Chromosome-level Genome Assembly of mud carp (Cirrhinus molitorella).</title>
        <authorList>
            <person name="Liu H."/>
        </authorList>
    </citation>
    <scope>NUCLEOTIDE SEQUENCE</scope>
    <source>
        <strain evidence="1">Prfri</strain>
        <tissue evidence="1">Muscle</tissue>
    </source>
</reference>
<dbReference type="EMBL" id="JAUYZG010000024">
    <property type="protein sequence ID" value="KAK2870237.1"/>
    <property type="molecule type" value="Genomic_DNA"/>
</dbReference>
<sequence length="119" mass="12527">MRPSAEANYAQTSRLIRLNASGSQKMVSGTSGTGRKLGAQRTGLLGSVGCSRSLSAESSRACGRNFGQRALSIGCTRELARRSSTVMNVDLSALFCSGIICHAEDAILEPEKCDRAVTT</sequence>
<dbReference type="AlphaFoldDB" id="A0AA88P4Z7"/>
<accession>A0AA88P4Z7</accession>
<comment type="caution">
    <text evidence="1">The sequence shown here is derived from an EMBL/GenBank/DDBJ whole genome shotgun (WGS) entry which is preliminary data.</text>
</comment>
<protein>
    <submittedName>
        <fullName evidence="1">Uncharacterized protein</fullName>
    </submittedName>
</protein>
<gene>
    <name evidence="1" type="ORF">Q8A67_024629</name>
</gene>
<proteinExistence type="predicted"/>
<evidence type="ECO:0000313" key="2">
    <source>
        <dbReference type="Proteomes" id="UP001187343"/>
    </source>
</evidence>
<evidence type="ECO:0000313" key="1">
    <source>
        <dbReference type="EMBL" id="KAK2870237.1"/>
    </source>
</evidence>
<organism evidence="1 2">
    <name type="scientific">Cirrhinus molitorella</name>
    <name type="common">mud carp</name>
    <dbReference type="NCBI Taxonomy" id="172907"/>
    <lineage>
        <taxon>Eukaryota</taxon>
        <taxon>Metazoa</taxon>
        <taxon>Chordata</taxon>
        <taxon>Craniata</taxon>
        <taxon>Vertebrata</taxon>
        <taxon>Euteleostomi</taxon>
        <taxon>Actinopterygii</taxon>
        <taxon>Neopterygii</taxon>
        <taxon>Teleostei</taxon>
        <taxon>Ostariophysi</taxon>
        <taxon>Cypriniformes</taxon>
        <taxon>Cyprinidae</taxon>
        <taxon>Labeoninae</taxon>
        <taxon>Labeonini</taxon>
        <taxon>Cirrhinus</taxon>
    </lineage>
</organism>